<evidence type="ECO:0000256" key="1">
    <source>
        <dbReference type="SAM" id="SignalP"/>
    </source>
</evidence>
<sequence length="812" mass="88370">MTATPSKPLLAAALAAALCILSAPASADFSYSNTISKPTDLPGHYYFGYLPGKDYQLGAENGTYLADLKIKNGFVDKYEETTYYLANFIKGNLQQGGDGTFHFSEMNLSLTGDIVNDKKWKNGVEDENGRVTPVRTGGLYIRYYWRESDLKQAVFNIDKYSANLDVSLKGYHINPNALGVINDGGYAPVTVNVGDLNIRSIVRVDSDWQDKAEVANNGVYASGTGIFVNLNGNTYVNTNLVDGLAEAYSSDYGPGMSKNDALSAKYGGTVNVNQEGGHTVQLLGNLDVKKGTMNVKLDNAESYWHGHGTNLSDKSSLTVSLSNGAQWVPDLPVEVMQNLEVKDGGIVNLHGFNRHTGKSGLTQQLSISSLKGEGGVFLMDLTAANKSGPLKEPGYEVSDSDWEGKDASHTAAEGQNDFLYVKSGSGSFKILPVDRTKLEGVSLENPIWFANTPSSVAFSAYTEKAELSDGFVYDYTPIVGQDVNSTDENKYGTNWYIVGLQKDPTPATEVVIADASLNYAAATSFLELDTLNKRLGEIRRYGAGTAGVWVRTKAGRMTSNANGSFRNNYQFYQLGADYAFRPKNGNGTFILGGAVHTTDNDPKFKNGSGDLDSVGASLYLSWSNDVGCYADIIGKYTHLKDDYTITSGGQKADASYSNNAWSFSLEGGRRFDLPHGLMIEPQAQLVYTYLDSANYGLSNGIRVHQDSTGSVIGRLGVRFGRDFRFSESLAPSKVYLKFDLYHEFSGDRSVVLTGRDAVYRREADGGDTWVSYGIGADFTLRRNVFLYADLEKSSAGDIKTKWQMNAGLRCAF</sequence>
<feature type="chain" id="PRO_5045561704" evidence="1">
    <location>
        <begin position="28"/>
        <end position="812"/>
    </location>
</feature>
<dbReference type="PRINTS" id="PR01484">
    <property type="entry name" value="PRTACTNFAMLY"/>
</dbReference>
<dbReference type="Pfam" id="PF03797">
    <property type="entry name" value="Autotransporter"/>
    <property type="match status" value="1"/>
</dbReference>
<dbReference type="InterPro" id="IPR003991">
    <property type="entry name" value="Pertactin_virulence_factor"/>
</dbReference>
<dbReference type="InterPro" id="IPR006315">
    <property type="entry name" value="OM_autotransptr_brl_dom"/>
</dbReference>
<dbReference type="NCBIfam" id="TIGR01414">
    <property type="entry name" value="autotrans_barl"/>
    <property type="match status" value="1"/>
</dbReference>
<dbReference type="PANTHER" id="PTHR35037:SF2">
    <property type="match status" value="1"/>
</dbReference>
<evidence type="ECO:0000313" key="3">
    <source>
        <dbReference type="EMBL" id="MCG5029899.1"/>
    </source>
</evidence>
<keyword evidence="4" id="KW-1185">Reference proteome</keyword>
<dbReference type="Gene3D" id="2.40.128.130">
    <property type="entry name" value="Autotransporter beta-domain"/>
    <property type="match status" value="1"/>
</dbReference>
<feature type="signal peptide" evidence="1">
    <location>
        <begin position="1"/>
        <end position="27"/>
    </location>
</feature>
<feature type="domain" description="Autotransporter" evidence="2">
    <location>
        <begin position="541"/>
        <end position="812"/>
    </location>
</feature>
<keyword evidence="1" id="KW-0732">Signal</keyword>
<proteinExistence type="predicted"/>
<name>A0ABS9MNI9_9BURK</name>
<protein>
    <submittedName>
        <fullName evidence="3">Autotransporter outer membrane beta-barrel domain-containing protein</fullName>
    </submittedName>
</protein>
<gene>
    <name evidence="3" type="ORF">MAF45_00300</name>
</gene>
<dbReference type="PROSITE" id="PS51208">
    <property type="entry name" value="AUTOTRANSPORTER"/>
    <property type="match status" value="1"/>
</dbReference>
<comment type="caution">
    <text evidence="3">The sequence shown here is derived from an EMBL/GenBank/DDBJ whole genome shotgun (WGS) entry which is preliminary data.</text>
</comment>
<organism evidence="3 4">
    <name type="scientific">Mesosutterella porci</name>
    <dbReference type="NCBI Taxonomy" id="2915351"/>
    <lineage>
        <taxon>Bacteria</taxon>
        <taxon>Pseudomonadati</taxon>
        <taxon>Pseudomonadota</taxon>
        <taxon>Betaproteobacteria</taxon>
        <taxon>Burkholderiales</taxon>
        <taxon>Sutterellaceae</taxon>
        <taxon>Mesosutterella</taxon>
    </lineage>
</organism>
<accession>A0ABS9MNI9</accession>
<dbReference type="InterPro" id="IPR005546">
    <property type="entry name" value="Autotransporte_beta"/>
</dbReference>
<dbReference type="SUPFAM" id="SSF103515">
    <property type="entry name" value="Autotransporter"/>
    <property type="match status" value="1"/>
</dbReference>
<dbReference type="InterPro" id="IPR036709">
    <property type="entry name" value="Autotransporte_beta_dom_sf"/>
</dbReference>
<dbReference type="EMBL" id="JAKNCT010000001">
    <property type="protein sequence ID" value="MCG5029899.1"/>
    <property type="molecule type" value="Genomic_DNA"/>
</dbReference>
<dbReference type="PANTHER" id="PTHR35037">
    <property type="entry name" value="C-TERMINAL REGION OF AIDA-LIKE PROTEIN"/>
    <property type="match status" value="1"/>
</dbReference>
<dbReference type="RefSeq" id="WP_237977555.1">
    <property type="nucleotide sequence ID" value="NZ_JAKNCT010000001.1"/>
</dbReference>
<dbReference type="SMART" id="SM00869">
    <property type="entry name" value="Autotransporter"/>
    <property type="match status" value="1"/>
</dbReference>
<reference evidence="3 4" key="1">
    <citation type="submission" date="2022-02" db="EMBL/GenBank/DDBJ databases">
        <title>Mesosutterella porci, a novel member of the family Sutterellaceae from pig feces.</title>
        <authorList>
            <person name="Wylensek D."/>
            <person name="Clavel T."/>
        </authorList>
    </citation>
    <scope>NUCLEOTIDE SEQUENCE [LARGE SCALE GENOMIC DNA]</scope>
    <source>
        <strain evidence="4">oilRF-744-wt-GAM-9</strain>
    </source>
</reference>
<dbReference type="Proteomes" id="UP001297600">
    <property type="component" value="Unassembled WGS sequence"/>
</dbReference>
<evidence type="ECO:0000313" key="4">
    <source>
        <dbReference type="Proteomes" id="UP001297600"/>
    </source>
</evidence>
<dbReference type="InterPro" id="IPR051551">
    <property type="entry name" value="Autotransporter_adhesion"/>
</dbReference>
<evidence type="ECO:0000259" key="2">
    <source>
        <dbReference type="PROSITE" id="PS51208"/>
    </source>
</evidence>